<evidence type="ECO:0000313" key="3">
    <source>
        <dbReference type="Proteomes" id="UP000737018"/>
    </source>
</evidence>
<sequence>MLAVLSGVLLHRLLPDLTLIPSSLTTSCEPSSQRAPIPKVDGILYWVKFGDCNDLVVHAYDLYNDDCFEGTLNMLQEVFGKREYLYQSCMASPPGLIHLCDHKFCLPLQSWTRNEKNRDMRHYFLYCVVLNISPIFDDGNEELHNDIRDLFNPKKLHVSVLSSERYPMDHGVKILDTFLLRSHKHHVGEASHKGDIKRPTTSPALSIANLTGDFCKSTSRTTCTIEKITTLPLLSHGEEEPKSFVSLSLRISQKNAAFNPSSSILSLCFEFFEFQLDG</sequence>
<gene>
    <name evidence="2" type="ORF">CMV_013880</name>
</gene>
<reference evidence="2" key="1">
    <citation type="submission" date="2020-03" db="EMBL/GenBank/DDBJ databases">
        <title>Castanea mollissima Vanexum genome sequencing.</title>
        <authorList>
            <person name="Staton M."/>
        </authorList>
    </citation>
    <scope>NUCLEOTIDE SEQUENCE</scope>
    <source>
        <tissue evidence="2">Leaf</tissue>
    </source>
</reference>
<keyword evidence="1" id="KW-0732">Signal</keyword>
<accession>A0A8J4RCZ5</accession>
<keyword evidence="3" id="KW-1185">Reference proteome</keyword>
<evidence type="ECO:0000313" key="2">
    <source>
        <dbReference type="EMBL" id="KAF3961501.1"/>
    </source>
</evidence>
<dbReference type="EMBL" id="JRKL02001885">
    <property type="protein sequence ID" value="KAF3961501.1"/>
    <property type="molecule type" value="Genomic_DNA"/>
</dbReference>
<proteinExistence type="predicted"/>
<protein>
    <submittedName>
        <fullName evidence="2">Uncharacterized protein</fullName>
    </submittedName>
</protein>
<comment type="caution">
    <text evidence="2">The sequence shown here is derived from an EMBL/GenBank/DDBJ whole genome shotgun (WGS) entry which is preliminary data.</text>
</comment>
<dbReference type="OrthoDB" id="10405561at2759"/>
<feature type="chain" id="PRO_5035146328" evidence="1">
    <location>
        <begin position="26"/>
        <end position="278"/>
    </location>
</feature>
<dbReference type="Proteomes" id="UP000737018">
    <property type="component" value="Unassembled WGS sequence"/>
</dbReference>
<dbReference type="AlphaFoldDB" id="A0A8J4RCZ5"/>
<evidence type="ECO:0000256" key="1">
    <source>
        <dbReference type="SAM" id="SignalP"/>
    </source>
</evidence>
<name>A0A8J4RCZ5_9ROSI</name>
<organism evidence="2 3">
    <name type="scientific">Castanea mollissima</name>
    <name type="common">Chinese chestnut</name>
    <dbReference type="NCBI Taxonomy" id="60419"/>
    <lineage>
        <taxon>Eukaryota</taxon>
        <taxon>Viridiplantae</taxon>
        <taxon>Streptophyta</taxon>
        <taxon>Embryophyta</taxon>
        <taxon>Tracheophyta</taxon>
        <taxon>Spermatophyta</taxon>
        <taxon>Magnoliopsida</taxon>
        <taxon>eudicotyledons</taxon>
        <taxon>Gunneridae</taxon>
        <taxon>Pentapetalae</taxon>
        <taxon>rosids</taxon>
        <taxon>fabids</taxon>
        <taxon>Fagales</taxon>
        <taxon>Fagaceae</taxon>
        <taxon>Castanea</taxon>
    </lineage>
</organism>
<feature type="signal peptide" evidence="1">
    <location>
        <begin position="1"/>
        <end position="25"/>
    </location>
</feature>